<keyword evidence="1" id="KW-0645">Protease</keyword>
<dbReference type="Proteomes" id="UP000805704">
    <property type="component" value="Chromosome 8"/>
</dbReference>
<accession>A0ACB7EEM2</accession>
<proteinExistence type="predicted"/>
<organism evidence="1 2">
    <name type="scientific">Nibea albiflora</name>
    <name type="common">Yellow drum</name>
    <name type="synonym">Corvina albiflora</name>
    <dbReference type="NCBI Taxonomy" id="240163"/>
    <lineage>
        <taxon>Eukaryota</taxon>
        <taxon>Metazoa</taxon>
        <taxon>Chordata</taxon>
        <taxon>Craniata</taxon>
        <taxon>Vertebrata</taxon>
        <taxon>Euteleostomi</taxon>
        <taxon>Actinopterygii</taxon>
        <taxon>Neopterygii</taxon>
        <taxon>Teleostei</taxon>
        <taxon>Neoteleostei</taxon>
        <taxon>Acanthomorphata</taxon>
        <taxon>Eupercaria</taxon>
        <taxon>Sciaenidae</taxon>
        <taxon>Nibea</taxon>
    </lineage>
</organism>
<reference evidence="1" key="1">
    <citation type="submission" date="2020-04" db="EMBL/GenBank/DDBJ databases">
        <title>A chromosome-scale assembly and high-density genetic map of the yellow drum (Nibea albiflora) genome.</title>
        <authorList>
            <person name="Xu D."/>
            <person name="Zhang W."/>
            <person name="Chen R."/>
            <person name="Tan P."/>
            <person name="Wang L."/>
            <person name="Song H."/>
            <person name="Tian L."/>
            <person name="Zhu Q."/>
            <person name="Wang B."/>
        </authorList>
    </citation>
    <scope>NUCLEOTIDE SEQUENCE</scope>
    <source>
        <strain evidence="1">ZJHYS-2018</strain>
    </source>
</reference>
<dbReference type="EMBL" id="CM024796">
    <property type="protein sequence ID" value="KAG8000520.1"/>
    <property type="molecule type" value="Genomic_DNA"/>
</dbReference>
<feature type="non-terminal residue" evidence="1">
    <location>
        <position position="1"/>
    </location>
</feature>
<gene>
    <name evidence="1" type="primary">SENP7.3</name>
    <name evidence="1" type="ORF">GBF38_016907</name>
</gene>
<keyword evidence="1" id="KW-0378">Hydrolase</keyword>
<feature type="non-terminal residue" evidence="1">
    <location>
        <position position="1216"/>
    </location>
</feature>
<name>A0ACB7EEM2_NIBAL</name>
<evidence type="ECO:0000313" key="1">
    <source>
        <dbReference type="EMBL" id="KAG8000520.1"/>
    </source>
</evidence>
<sequence length="1216" mass="134762">TVPLFRLRRKKPCLILTDVLKTERGKTYMERIKQSCVVENGGQVSSPRKESRPCREKPALCTDRRLRLKRRSQSTDDDVDKEEKDIEEVIIGKDCGEDYKFADVVGAWDPAEDAESCDEFSPTSIKDKCTDPEKEVQQSVKRKIQDAGSHCNGTSSPKRHRESVLRLTGEDGRDGGPAPTHVCQEDGAEDLDLESLDRSIVQFTVGADDPADILLPITVSNNLAAGDFLSPPRQSVLSSQDNKTSEPSEYTDTHSTAANLSVLHLVEEDLPRVAVSLDPSDDYSCMGVAFSSLFCGGYQGKSNGDIMVTDDKIIIPLRDTSEKVSLMLNIERKELRRYSVWEQQELEAQELQFEDDEEPMPPSALLLCVSETAAAAVHRELHKLCVKQAAPANIDKISPFVLLTLRDALDGMEGALLRSLLDIDCLNCLSDEKSIFHNDAICDLDDIQTPVLTLDDSIKLLKRTGLDCHLLALLGLESTEPASNTEQHSKKKEEPTPVYTLCHRRTKGSYSVSLCKPDSSWVKYKHQGLAHRLIQFPPPPLKGGITVTMEDLQCLDSGQFLNDVIIDFYLKYLLHKASPAVTERSHIFSSFFYKQLTRRDNASEGSTSDSCQRQRRHQRVKTWTRHVDIFKKDFLFVPVNQEAHWYLVVICFPGLAEPKTETWNGPNSQTGKNQSEADKLQDEEAAQGSKSPNDNTDTQPATSASNHSDQPDTATGLLKCDNSSDCGLYLLQYVESFLKDPVVHFDLPLHLQRWFPRQQVRRKRDEIRDLVLNLYRHQNLENATQEGSSMGYLSLPYSQEPVEVHVSAVKVAHAGHGVTSRRKRNILFQSGVKLCAQETVQQVVASHLSYFHLRVCQETIWEAFKIFWDRLPEQEEYQSWMSQCQEGTVTAQDIGSYFSQSEEHHALVKKLDNDIAVEPPTPAVLEQVVELSILLTGELYSDNLNDPASLQYQALSTQLAEKIEDALVGLPGFKSVSVLDFRLDGVVVDYAVTVLVDGAGVSNEQLDYLTLQSNRVENSYREVVERPTVVHTISEVKNFITEALENNELESVSEVPEPVSAADGATIIAAEVTTLEEDAADVNKGDVAPELDAVVTEGNDVIVLEESAVVPLAPVLTTSAPAAGSFEEEGLLLEDTVQTPAVEVPPPEELPAEPPAPELPEVVTLPEPPVEVEASGSDDLEDLLQPSTPTEAAAEEDEVSPEETEVTINADATSEG</sequence>
<evidence type="ECO:0000313" key="2">
    <source>
        <dbReference type="Proteomes" id="UP000805704"/>
    </source>
</evidence>
<comment type="caution">
    <text evidence="1">The sequence shown here is derived from an EMBL/GenBank/DDBJ whole genome shotgun (WGS) entry which is preliminary data.</text>
</comment>
<protein>
    <submittedName>
        <fullName evidence="1">Sentrin-specific protease 7</fullName>
    </submittedName>
</protein>
<keyword evidence="2" id="KW-1185">Reference proteome</keyword>